<feature type="domain" description="TFG box profile" evidence="4">
    <location>
        <begin position="50"/>
        <end position="70"/>
    </location>
</feature>
<name>A0A0C9RVF6_9HYME</name>
<reference evidence="5" key="1">
    <citation type="submission" date="2015-01" db="EMBL/GenBank/DDBJ databases">
        <title>Transcriptome Assembly of Fopius arisanus.</title>
        <authorList>
            <person name="Geib S."/>
        </authorList>
    </citation>
    <scope>NUCLEOTIDE SEQUENCE</scope>
</reference>
<dbReference type="InterPro" id="IPR025768">
    <property type="entry name" value="TFG_box"/>
</dbReference>
<keyword evidence="3" id="KW-1133">Transmembrane helix</keyword>
<dbReference type="AlphaFoldDB" id="A0A0C9RVF6"/>
<organism evidence="5">
    <name type="scientific">Fopius arisanus</name>
    <dbReference type="NCBI Taxonomy" id="64838"/>
    <lineage>
        <taxon>Eukaryota</taxon>
        <taxon>Metazoa</taxon>
        <taxon>Ecdysozoa</taxon>
        <taxon>Arthropoda</taxon>
        <taxon>Hexapoda</taxon>
        <taxon>Insecta</taxon>
        <taxon>Pterygota</taxon>
        <taxon>Neoptera</taxon>
        <taxon>Endopterygota</taxon>
        <taxon>Hymenoptera</taxon>
        <taxon>Apocrita</taxon>
        <taxon>Ichneumonoidea</taxon>
        <taxon>Braconidae</taxon>
        <taxon>Opiinae</taxon>
        <taxon>Fopius</taxon>
    </lineage>
</organism>
<evidence type="ECO:0000256" key="3">
    <source>
        <dbReference type="SAM" id="Phobius"/>
    </source>
</evidence>
<dbReference type="PROSITE" id="PS51536">
    <property type="entry name" value="TFG"/>
    <property type="match status" value="1"/>
</dbReference>
<feature type="transmembrane region" description="Helical" evidence="3">
    <location>
        <begin position="12"/>
        <end position="35"/>
    </location>
</feature>
<evidence type="ECO:0000256" key="2">
    <source>
        <dbReference type="SAM" id="MobiDB-lite"/>
    </source>
</evidence>
<keyword evidence="3" id="KW-0472">Membrane</keyword>
<accession>A0A0C9RVF6</accession>
<evidence type="ECO:0000259" key="4">
    <source>
        <dbReference type="PROSITE" id="PS51536"/>
    </source>
</evidence>
<feature type="compositionally biased region" description="Low complexity" evidence="2">
    <location>
        <begin position="106"/>
        <end position="137"/>
    </location>
</feature>
<feature type="region of interest" description="Disordered" evidence="2">
    <location>
        <begin position="103"/>
        <end position="152"/>
    </location>
</feature>
<dbReference type="EMBL" id="GBYB01012895">
    <property type="protein sequence ID" value="JAG82662.1"/>
    <property type="molecule type" value="Transcribed_RNA"/>
</dbReference>
<proteinExistence type="predicted"/>
<evidence type="ECO:0000313" key="5">
    <source>
        <dbReference type="EMBL" id="JAG82662.1"/>
    </source>
</evidence>
<sequence>MSLYQFVAEMCLSCFFFNFFFVDVCFLFVVLTYLVRNQSIPCCLIPIRRSQRTDWRIERKLNSETFGVSSTRRGGFFRGRGYYLNRGMPGGMYRGNSGGQMGGYRGNYRGQRGGNNANRKPGQNQNNANQNRNSNEQTSQPQQTSRLISGTV</sequence>
<evidence type="ECO:0000256" key="1">
    <source>
        <dbReference type="PROSITE-ProRule" id="PRU00869"/>
    </source>
</evidence>
<gene>
    <name evidence="5" type="primary">lsm14b-a</name>
    <name evidence="5" type="ORF">g.10933</name>
</gene>
<feature type="compositionally biased region" description="Polar residues" evidence="2">
    <location>
        <begin position="138"/>
        <end position="152"/>
    </location>
</feature>
<keyword evidence="3" id="KW-0812">Transmembrane</keyword>
<feature type="short sequence motif" description="TFG box" evidence="1">
    <location>
        <begin position="50"/>
        <end position="70"/>
    </location>
</feature>
<protein>
    <submittedName>
        <fullName evidence="5">Lsm14b-a protein</fullName>
    </submittedName>
</protein>